<protein>
    <recommendedName>
        <fullName evidence="2">Flavodoxin-like domain-containing protein</fullName>
    </recommendedName>
</protein>
<organism evidence="3 4">
    <name type="scientific">Caulochytrium protostelioides</name>
    <dbReference type="NCBI Taxonomy" id="1555241"/>
    <lineage>
        <taxon>Eukaryota</taxon>
        <taxon>Fungi</taxon>
        <taxon>Fungi incertae sedis</taxon>
        <taxon>Chytridiomycota</taxon>
        <taxon>Chytridiomycota incertae sedis</taxon>
        <taxon>Chytridiomycetes</taxon>
        <taxon>Caulochytriales</taxon>
        <taxon>Caulochytriaceae</taxon>
        <taxon>Caulochytrium</taxon>
    </lineage>
</organism>
<accession>A0A4P9XA61</accession>
<dbReference type="PROSITE" id="PS50902">
    <property type="entry name" value="FLAVODOXIN_LIKE"/>
    <property type="match status" value="1"/>
</dbReference>
<dbReference type="GO" id="GO:0010181">
    <property type="term" value="F:FMN binding"/>
    <property type="evidence" value="ECO:0007669"/>
    <property type="project" value="InterPro"/>
</dbReference>
<dbReference type="NCBIfam" id="TIGR01755">
    <property type="entry name" value="flav_wrbA"/>
    <property type="match status" value="1"/>
</dbReference>
<dbReference type="InterPro" id="IPR005025">
    <property type="entry name" value="FMN_Rdtase-like_dom"/>
</dbReference>
<dbReference type="InterPro" id="IPR008254">
    <property type="entry name" value="Flavodoxin/NO_synth"/>
</dbReference>
<feature type="domain" description="Flavodoxin-like" evidence="2">
    <location>
        <begin position="8"/>
        <end position="194"/>
    </location>
</feature>
<evidence type="ECO:0000313" key="3">
    <source>
        <dbReference type="EMBL" id="RKP01931.1"/>
    </source>
</evidence>
<dbReference type="FunFam" id="3.40.50.360:FF:000001">
    <property type="entry name" value="NAD(P)H dehydrogenase (Quinone) FQR1-like"/>
    <property type="match status" value="1"/>
</dbReference>
<dbReference type="InterPro" id="IPR010089">
    <property type="entry name" value="Flavoprotein_WrbA-like"/>
</dbReference>
<reference evidence="4" key="1">
    <citation type="journal article" date="2018" name="Nat. Microbiol.">
        <title>Leveraging single-cell genomics to expand the fungal tree of life.</title>
        <authorList>
            <person name="Ahrendt S.R."/>
            <person name="Quandt C.A."/>
            <person name="Ciobanu D."/>
            <person name="Clum A."/>
            <person name="Salamov A."/>
            <person name="Andreopoulos B."/>
            <person name="Cheng J.F."/>
            <person name="Woyke T."/>
            <person name="Pelin A."/>
            <person name="Henrissat B."/>
            <person name="Reynolds N.K."/>
            <person name="Benny G.L."/>
            <person name="Smith M.E."/>
            <person name="James T.Y."/>
            <person name="Grigoriev I.V."/>
        </authorList>
    </citation>
    <scope>NUCLEOTIDE SEQUENCE [LARGE SCALE GENOMIC DNA]</scope>
    <source>
        <strain evidence="4">ATCC 52028</strain>
    </source>
</reference>
<dbReference type="PANTHER" id="PTHR30546:SF23">
    <property type="entry name" value="FLAVOPROTEIN-LIKE PROTEIN YCP4-RELATED"/>
    <property type="match status" value="1"/>
</dbReference>
<dbReference type="InterPro" id="IPR029039">
    <property type="entry name" value="Flavoprotein-like_sf"/>
</dbReference>
<dbReference type="STRING" id="1555241.A0A4P9XA61"/>
<dbReference type="Pfam" id="PF03358">
    <property type="entry name" value="FMN_red"/>
    <property type="match status" value="1"/>
</dbReference>
<dbReference type="GO" id="GO:0003955">
    <property type="term" value="F:NAD(P)H dehydrogenase (quinone) activity"/>
    <property type="evidence" value="ECO:0007669"/>
    <property type="project" value="InterPro"/>
</dbReference>
<keyword evidence="4" id="KW-1185">Reference proteome</keyword>
<evidence type="ECO:0000256" key="1">
    <source>
        <dbReference type="ARBA" id="ARBA00006961"/>
    </source>
</evidence>
<name>A0A4P9XA61_9FUNG</name>
<comment type="similarity">
    <text evidence="1">Belongs to the WrbA family.</text>
</comment>
<dbReference type="PANTHER" id="PTHR30546">
    <property type="entry name" value="FLAVODOXIN-RELATED PROTEIN WRBA-RELATED"/>
    <property type="match status" value="1"/>
</dbReference>
<sequence length="203" mass="21791">MPPARPVVYVVFHSMWGHVKALAHAEVKGLQEAGVDVKLFRFPETLSSDVLSVMHASVDESIPEITVDDLAKPDGFLFGFGTRYGRPCAQFDTFWDKTGGLWAKGALAGKFVGCFTSTASQHGGQETTIMSALSNFVHHGMVFVPLGFGHPKMTNLSEVMGGSAWGASTIAAGDGSRQVSDVEKDIAMHQGKNFGHLLTKHLS</sequence>
<dbReference type="OrthoDB" id="504689at2759"/>
<dbReference type="Gene3D" id="3.40.50.360">
    <property type="match status" value="1"/>
</dbReference>
<dbReference type="Proteomes" id="UP000274922">
    <property type="component" value="Unassembled WGS sequence"/>
</dbReference>
<dbReference type="AlphaFoldDB" id="A0A4P9XA61"/>
<dbReference type="NCBIfam" id="NF002999">
    <property type="entry name" value="PRK03767.1"/>
    <property type="match status" value="1"/>
</dbReference>
<dbReference type="SUPFAM" id="SSF52218">
    <property type="entry name" value="Flavoproteins"/>
    <property type="match status" value="1"/>
</dbReference>
<dbReference type="EMBL" id="ML014157">
    <property type="protein sequence ID" value="RKP01931.1"/>
    <property type="molecule type" value="Genomic_DNA"/>
</dbReference>
<proteinExistence type="inferred from homology"/>
<evidence type="ECO:0000313" key="4">
    <source>
        <dbReference type="Proteomes" id="UP000274922"/>
    </source>
</evidence>
<gene>
    <name evidence="3" type="ORF">CXG81DRAFT_11392</name>
</gene>
<dbReference type="GO" id="GO:0016020">
    <property type="term" value="C:membrane"/>
    <property type="evidence" value="ECO:0007669"/>
    <property type="project" value="TreeGrafter"/>
</dbReference>
<evidence type="ECO:0000259" key="2">
    <source>
        <dbReference type="PROSITE" id="PS50902"/>
    </source>
</evidence>